<evidence type="ECO:0000256" key="2">
    <source>
        <dbReference type="ARBA" id="ARBA00022617"/>
    </source>
</evidence>
<protein>
    <submittedName>
        <fullName evidence="6">Hemoglobin</fullName>
    </submittedName>
</protein>
<dbReference type="SUPFAM" id="SSF46458">
    <property type="entry name" value="Globin-like"/>
    <property type="match status" value="1"/>
</dbReference>
<keyword evidence="4 5" id="KW-0408">Iron</keyword>
<feature type="binding site" description="distal binding residue" evidence="5">
    <location>
        <position position="47"/>
    </location>
    <ligand>
        <name>heme</name>
        <dbReference type="ChEBI" id="CHEBI:30413"/>
    </ligand>
    <ligandPart>
        <name>Fe</name>
        <dbReference type="ChEBI" id="CHEBI:18248"/>
    </ligandPart>
</feature>
<sequence>MNQPINEVHHAIDEASISRLVREFYNRARQDEEIGEIFNSNVADWEHHLQTITDFWSSIIMKTGRYDGRPLPPHLRLGLQEKHFDRWLQLFEKTALEIWPEEAANVFIYRAKRIADSFEMAISTQAGEYKSPRHSRRV</sequence>
<dbReference type="Proteomes" id="UP000555393">
    <property type="component" value="Unassembled WGS sequence"/>
</dbReference>
<comment type="caution">
    <text evidence="6">The sequence shown here is derived from an EMBL/GenBank/DDBJ whole genome shotgun (WGS) entry which is preliminary data.</text>
</comment>
<dbReference type="Gene3D" id="1.10.490.10">
    <property type="entry name" value="Globins"/>
    <property type="match status" value="1"/>
</dbReference>
<accession>A0A841LWC8</accession>
<dbReference type="GO" id="GO:0020037">
    <property type="term" value="F:heme binding"/>
    <property type="evidence" value="ECO:0007669"/>
    <property type="project" value="InterPro"/>
</dbReference>
<keyword evidence="7" id="KW-1185">Reference proteome</keyword>
<evidence type="ECO:0000256" key="5">
    <source>
        <dbReference type="PIRSR" id="PIRSR601486-1"/>
    </source>
</evidence>
<keyword evidence="1" id="KW-0813">Transport</keyword>
<dbReference type="EMBL" id="JACIIU010000001">
    <property type="protein sequence ID" value="MBB6259949.1"/>
    <property type="molecule type" value="Genomic_DNA"/>
</dbReference>
<evidence type="ECO:0000256" key="3">
    <source>
        <dbReference type="ARBA" id="ARBA00022723"/>
    </source>
</evidence>
<dbReference type="AlphaFoldDB" id="A0A841LWC8"/>
<dbReference type="InterPro" id="IPR001486">
    <property type="entry name" value="Hemoglobin_trunc"/>
</dbReference>
<keyword evidence="2 5" id="KW-0349">Heme</keyword>
<dbReference type="InterPro" id="IPR009050">
    <property type="entry name" value="Globin-like_sf"/>
</dbReference>
<keyword evidence="3 5" id="KW-0479">Metal-binding</keyword>
<name>A0A841LWC8_9HYPH</name>
<dbReference type="GO" id="GO:0019825">
    <property type="term" value="F:oxygen binding"/>
    <property type="evidence" value="ECO:0007669"/>
    <property type="project" value="InterPro"/>
</dbReference>
<evidence type="ECO:0000313" key="6">
    <source>
        <dbReference type="EMBL" id="MBB6259949.1"/>
    </source>
</evidence>
<reference evidence="6 7" key="1">
    <citation type="submission" date="2020-08" db="EMBL/GenBank/DDBJ databases">
        <title>Genomic Encyclopedia of Type Strains, Phase IV (KMG-IV): sequencing the most valuable type-strain genomes for metagenomic binning, comparative biology and taxonomic classification.</title>
        <authorList>
            <person name="Goeker M."/>
        </authorList>
    </citation>
    <scope>NUCLEOTIDE SEQUENCE [LARGE SCALE GENOMIC DNA]</scope>
    <source>
        <strain evidence="6 7">DSM 22336</strain>
    </source>
</reference>
<evidence type="ECO:0000256" key="1">
    <source>
        <dbReference type="ARBA" id="ARBA00022448"/>
    </source>
</evidence>
<gene>
    <name evidence="6" type="ORF">FHS77_000457</name>
</gene>
<evidence type="ECO:0000256" key="4">
    <source>
        <dbReference type="ARBA" id="ARBA00023004"/>
    </source>
</evidence>
<dbReference type="RefSeq" id="WP_184219360.1">
    <property type="nucleotide sequence ID" value="NZ_JACIIU010000001.1"/>
</dbReference>
<dbReference type="CDD" id="cd08916">
    <property type="entry name" value="TrHb3_P"/>
    <property type="match status" value="1"/>
</dbReference>
<dbReference type="GO" id="GO:0046872">
    <property type="term" value="F:metal ion binding"/>
    <property type="evidence" value="ECO:0007669"/>
    <property type="project" value="UniProtKB-KW"/>
</dbReference>
<proteinExistence type="predicted"/>
<dbReference type="Pfam" id="PF01152">
    <property type="entry name" value="Bac_globin"/>
    <property type="match status" value="1"/>
</dbReference>
<dbReference type="InterPro" id="IPR012292">
    <property type="entry name" value="Globin/Proto"/>
</dbReference>
<organism evidence="6 7">
    <name type="scientific">Paenochrobactrum gallinarii</name>
    <dbReference type="NCBI Taxonomy" id="643673"/>
    <lineage>
        <taxon>Bacteria</taxon>
        <taxon>Pseudomonadati</taxon>
        <taxon>Pseudomonadota</taxon>
        <taxon>Alphaproteobacteria</taxon>
        <taxon>Hyphomicrobiales</taxon>
        <taxon>Brucellaceae</taxon>
        <taxon>Paenochrobactrum</taxon>
    </lineage>
</organism>
<evidence type="ECO:0000313" key="7">
    <source>
        <dbReference type="Proteomes" id="UP000555393"/>
    </source>
</evidence>